<dbReference type="EMBL" id="RQET01000010">
    <property type="protein sequence ID" value="TGK08673.1"/>
    <property type="molecule type" value="Genomic_DNA"/>
</dbReference>
<evidence type="ECO:0000256" key="2">
    <source>
        <dbReference type="ARBA" id="ARBA00009773"/>
    </source>
</evidence>
<feature type="transmembrane region" description="Helical" evidence="6">
    <location>
        <begin position="256"/>
        <end position="278"/>
    </location>
</feature>
<dbReference type="AlphaFoldDB" id="A0A4R9GAL3"/>
<keyword evidence="5 6" id="KW-0472">Membrane</keyword>
<reference evidence="7" key="1">
    <citation type="journal article" date="2019" name="PLoS Negl. Trop. Dis.">
        <title>Revisiting the worldwide diversity of Leptospira species in the environment.</title>
        <authorList>
            <person name="Vincent A.T."/>
            <person name="Schiettekatte O."/>
            <person name="Bourhy P."/>
            <person name="Veyrier F.J."/>
            <person name="Picardeau M."/>
        </authorList>
    </citation>
    <scope>NUCLEOTIDE SEQUENCE [LARGE SCALE GENOMIC DNA]</scope>
    <source>
        <strain evidence="7">SSW15</strain>
    </source>
</reference>
<feature type="transmembrane region" description="Helical" evidence="6">
    <location>
        <begin position="69"/>
        <end position="90"/>
    </location>
</feature>
<protein>
    <submittedName>
        <fullName evidence="7">AI-2E family transporter</fullName>
    </submittedName>
</protein>
<dbReference type="GO" id="GO:0016020">
    <property type="term" value="C:membrane"/>
    <property type="evidence" value="ECO:0007669"/>
    <property type="project" value="UniProtKB-SubCell"/>
</dbReference>
<evidence type="ECO:0000256" key="3">
    <source>
        <dbReference type="ARBA" id="ARBA00022692"/>
    </source>
</evidence>
<keyword evidence="4 6" id="KW-1133">Transmembrane helix</keyword>
<keyword evidence="8" id="KW-1185">Reference proteome</keyword>
<gene>
    <name evidence="7" type="ORF">EHO60_13890</name>
</gene>
<proteinExistence type="inferred from homology"/>
<dbReference type="InterPro" id="IPR002549">
    <property type="entry name" value="AI-2E-like"/>
</dbReference>
<sequence length="371" mass="42012">MAFRTGADDPNRTAFNILLGVLFIGAGTLLFVVLRPYFYSSLVALILYLATRKQYKQLRKLVGLKLDFLAPWIMIGFVCMIVLLPSYFVIRTLIDESLSILFKIRISLSEDKIIETLMSLNMLTDLITDNPFFWVKLSEIYGDFARSYIDILNLDSLYAVLSNASSLILGSIDLPAGIIMNLFFSLLLLFFLYQDGRKVERFILENLPFSRELEEQVGRKIASAVQTVFRGNLIVSIMQGAAIYVLLVFARISNPFLYASLAAFFSIIPVIGTSVVWLPIGLYIMFIENNIWGAGLFMAAGLTFYLALENVVKPKMLDKKLRIHPLLIFLSLIGGIQQFGIMGLVLGPVAVTLIVILWDFWKLYRKDFFAR</sequence>
<comment type="caution">
    <text evidence="7">The sequence shown here is derived from an EMBL/GenBank/DDBJ whole genome shotgun (WGS) entry which is preliminary data.</text>
</comment>
<dbReference type="RefSeq" id="WP_135768819.1">
    <property type="nucleotide sequence ID" value="NZ_RQET01000010.1"/>
</dbReference>
<evidence type="ECO:0000256" key="5">
    <source>
        <dbReference type="ARBA" id="ARBA00023136"/>
    </source>
</evidence>
<accession>A0A4R9GAL3</accession>
<evidence type="ECO:0000313" key="8">
    <source>
        <dbReference type="Proteomes" id="UP000298458"/>
    </source>
</evidence>
<keyword evidence="3 6" id="KW-0812">Transmembrane</keyword>
<feature type="transmembrane region" description="Helical" evidence="6">
    <location>
        <begin position="229"/>
        <end position="250"/>
    </location>
</feature>
<dbReference type="PANTHER" id="PTHR21716">
    <property type="entry name" value="TRANSMEMBRANE PROTEIN"/>
    <property type="match status" value="1"/>
</dbReference>
<comment type="similarity">
    <text evidence="2">Belongs to the autoinducer-2 exporter (AI-2E) (TC 2.A.86) family.</text>
</comment>
<evidence type="ECO:0000256" key="4">
    <source>
        <dbReference type="ARBA" id="ARBA00022989"/>
    </source>
</evidence>
<feature type="transmembrane region" description="Helical" evidence="6">
    <location>
        <begin position="174"/>
        <end position="193"/>
    </location>
</feature>
<dbReference type="Pfam" id="PF01594">
    <property type="entry name" value="AI-2E_transport"/>
    <property type="match status" value="1"/>
</dbReference>
<evidence type="ECO:0000256" key="1">
    <source>
        <dbReference type="ARBA" id="ARBA00004141"/>
    </source>
</evidence>
<feature type="transmembrane region" description="Helical" evidence="6">
    <location>
        <begin position="290"/>
        <end position="308"/>
    </location>
</feature>
<dbReference type="Proteomes" id="UP000298458">
    <property type="component" value="Unassembled WGS sequence"/>
</dbReference>
<comment type="subcellular location">
    <subcellularLocation>
        <location evidence="1">Membrane</location>
        <topology evidence="1">Multi-pass membrane protein</topology>
    </subcellularLocation>
</comment>
<feature type="transmembrane region" description="Helical" evidence="6">
    <location>
        <begin position="328"/>
        <end position="361"/>
    </location>
</feature>
<dbReference type="OrthoDB" id="343317at2"/>
<dbReference type="PANTHER" id="PTHR21716:SF4">
    <property type="entry name" value="TRANSMEMBRANE PROTEIN 245"/>
    <property type="match status" value="1"/>
</dbReference>
<name>A0A4R9GAL3_9LEPT</name>
<evidence type="ECO:0000256" key="6">
    <source>
        <dbReference type="SAM" id="Phobius"/>
    </source>
</evidence>
<evidence type="ECO:0000313" key="7">
    <source>
        <dbReference type="EMBL" id="TGK08673.1"/>
    </source>
</evidence>
<organism evidence="7 8">
    <name type="scientific">Leptospira fletcheri</name>
    <dbReference type="NCBI Taxonomy" id="2484981"/>
    <lineage>
        <taxon>Bacteria</taxon>
        <taxon>Pseudomonadati</taxon>
        <taxon>Spirochaetota</taxon>
        <taxon>Spirochaetia</taxon>
        <taxon>Leptospirales</taxon>
        <taxon>Leptospiraceae</taxon>
        <taxon>Leptospira</taxon>
    </lineage>
</organism>
<feature type="transmembrane region" description="Helical" evidence="6">
    <location>
        <begin position="15"/>
        <end position="48"/>
    </location>
</feature>